<accession>A0A015U0K2</accession>
<keyword evidence="3" id="KW-0813">Transport</keyword>
<feature type="transmembrane region" description="Helical" evidence="8">
    <location>
        <begin position="346"/>
        <end position="365"/>
    </location>
</feature>
<dbReference type="GO" id="GO:0005886">
    <property type="term" value="C:plasma membrane"/>
    <property type="evidence" value="ECO:0007669"/>
    <property type="project" value="UniProtKB-SubCell"/>
</dbReference>
<feature type="transmembrane region" description="Helical" evidence="8">
    <location>
        <begin position="179"/>
        <end position="202"/>
    </location>
</feature>
<evidence type="ECO:0000256" key="4">
    <source>
        <dbReference type="ARBA" id="ARBA00022475"/>
    </source>
</evidence>
<evidence type="ECO:0000256" key="6">
    <source>
        <dbReference type="ARBA" id="ARBA00022989"/>
    </source>
</evidence>
<dbReference type="AlphaFoldDB" id="A0A015U0K2"/>
<proteinExistence type="inferred from homology"/>
<dbReference type="PROSITE" id="PS51012">
    <property type="entry name" value="ABC_TM2"/>
    <property type="match status" value="1"/>
</dbReference>
<comment type="subcellular location">
    <subcellularLocation>
        <location evidence="1">Cell membrane</location>
        <topology evidence="1">Multi-pass membrane protein</topology>
    </subcellularLocation>
</comment>
<dbReference type="EMBL" id="JGDB01000195">
    <property type="protein sequence ID" value="EXY90179.1"/>
    <property type="molecule type" value="Genomic_DNA"/>
</dbReference>
<evidence type="ECO:0000259" key="9">
    <source>
        <dbReference type="PROSITE" id="PS51012"/>
    </source>
</evidence>
<dbReference type="RefSeq" id="WP_032563073.1">
    <property type="nucleotide sequence ID" value="NZ_JGDB01000195.1"/>
</dbReference>
<evidence type="ECO:0000313" key="10">
    <source>
        <dbReference type="EMBL" id="EXY90179.1"/>
    </source>
</evidence>
<keyword evidence="6 8" id="KW-1133">Transmembrane helix</keyword>
<evidence type="ECO:0000256" key="2">
    <source>
        <dbReference type="ARBA" id="ARBA00007783"/>
    </source>
</evidence>
<evidence type="ECO:0000256" key="7">
    <source>
        <dbReference type="ARBA" id="ARBA00023136"/>
    </source>
</evidence>
<feature type="transmembrane region" description="Helical" evidence="8">
    <location>
        <begin position="259"/>
        <end position="279"/>
    </location>
</feature>
<dbReference type="InterPro" id="IPR047817">
    <property type="entry name" value="ABC2_TM_bact-type"/>
</dbReference>
<dbReference type="PATRIC" id="fig|1339316.3.peg.2976"/>
<evidence type="ECO:0000313" key="11">
    <source>
        <dbReference type="Proteomes" id="UP000020773"/>
    </source>
</evidence>
<keyword evidence="5 8" id="KW-0812">Transmembrane</keyword>
<evidence type="ECO:0000256" key="3">
    <source>
        <dbReference type="ARBA" id="ARBA00022448"/>
    </source>
</evidence>
<keyword evidence="4" id="KW-1003">Cell membrane</keyword>
<sequence>MIKYLIEKEFKQLLRNSFLPRLIFIFPCMIMLLMPWAANLEIKNIRMNIIDNDHSVISRRLVDKITASTYFQTTALPDSYEKGMEAIEAGTADLLLEIPRGFEKDWVNGGVANVLLAVNAVNGTKGGLGSSYLSAIVNDYGEELRTESGTTSFSADGNLPRIDILTQNLFNVRLDYKLFMIPALMVMLLTMLCGFLPALNIVGEKEAGTIEQINVTPVGKFTFILAKLIPYWLIGFVVLTLCFVLAWTLYGIFPVGHFWVIYCFSIIFVLAVSGLGLVISNHSATMQQAMFVMWFCMLILILMSGLFTPIRSMPEWAQWITMLNPLKYFMQVMRMVYLKGSGFIDLLPQLGALLAFALLFNVWAVKSYRKSG</sequence>
<evidence type="ECO:0000256" key="5">
    <source>
        <dbReference type="ARBA" id="ARBA00022692"/>
    </source>
</evidence>
<name>A0A015U0K2_BACFG</name>
<comment type="caution">
    <text evidence="10">The sequence shown here is derived from an EMBL/GenBank/DDBJ whole genome shotgun (WGS) entry which is preliminary data.</text>
</comment>
<gene>
    <name evidence="10" type="ORF">M125_3131</name>
</gene>
<feature type="transmembrane region" description="Helical" evidence="8">
    <location>
        <begin position="21"/>
        <end position="38"/>
    </location>
</feature>
<comment type="similarity">
    <text evidence="2">Belongs to the ABC-2 integral membrane protein family.</text>
</comment>
<reference evidence="10 11" key="1">
    <citation type="submission" date="2014-02" db="EMBL/GenBank/DDBJ databases">
        <authorList>
            <person name="Sears C."/>
            <person name="Carroll K."/>
            <person name="Sack B.R."/>
            <person name="Qadri F."/>
            <person name="Myers L.L."/>
            <person name="Chung G.-T."/>
            <person name="Escheverria P."/>
            <person name="Fraser C.M."/>
            <person name="Sadzewicz L."/>
            <person name="Shefchek K.A."/>
            <person name="Tallon L."/>
            <person name="Das S.P."/>
            <person name="Daugherty S."/>
            <person name="Mongodin E.F."/>
        </authorList>
    </citation>
    <scope>NUCLEOTIDE SEQUENCE [LARGE SCALE GENOMIC DNA]</scope>
    <source>
        <strain evidence="11">3998T(B)3</strain>
    </source>
</reference>
<evidence type="ECO:0000256" key="8">
    <source>
        <dbReference type="SAM" id="Phobius"/>
    </source>
</evidence>
<feature type="transmembrane region" description="Helical" evidence="8">
    <location>
        <begin position="291"/>
        <end position="310"/>
    </location>
</feature>
<dbReference type="InterPro" id="IPR051449">
    <property type="entry name" value="ABC-2_transporter_component"/>
</dbReference>
<dbReference type="Gene3D" id="3.40.1710.10">
    <property type="entry name" value="abc type-2 transporter like domain"/>
    <property type="match status" value="1"/>
</dbReference>
<evidence type="ECO:0000256" key="1">
    <source>
        <dbReference type="ARBA" id="ARBA00004651"/>
    </source>
</evidence>
<dbReference type="PANTHER" id="PTHR30294">
    <property type="entry name" value="MEMBRANE COMPONENT OF ABC TRANSPORTER YHHJ-RELATED"/>
    <property type="match status" value="1"/>
</dbReference>
<organism evidence="10 11">
    <name type="scientific">Bacteroides fragilis str. 3998T(B)3</name>
    <dbReference type="NCBI Taxonomy" id="1339316"/>
    <lineage>
        <taxon>Bacteria</taxon>
        <taxon>Pseudomonadati</taxon>
        <taxon>Bacteroidota</taxon>
        <taxon>Bacteroidia</taxon>
        <taxon>Bacteroidales</taxon>
        <taxon>Bacteroidaceae</taxon>
        <taxon>Bacteroides</taxon>
    </lineage>
</organism>
<dbReference type="GO" id="GO:0140359">
    <property type="term" value="F:ABC-type transporter activity"/>
    <property type="evidence" value="ECO:0007669"/>
    <property type="project" value="InterPro"/>
</dbReference>
<dbReference type="Pfam" id="PF12698">
    <property type="entry name" value="ABC2_membrane_3"/>
    <property type="match status" value="1"/>
</dbReference>
<feature type="transmembrane region" description="Helical" evidence="8">
    <location>
        <begin position="229"/>
        <end position="253"/>
    </location>
</feature>
<protein>
    <submittedName>
        <fullName evidence="10">ABC-2 type transporter family protein</fullName>
    </submittedName>
</protein>
<dbReference type="Proteomes" id="UP000020773">
    <property type="component" value="Unassembled WGS sequence"/>
</dbReference>
<keyword evidence="7 8" id="KW-0472">Membrane</keyword>
<dbReference type="InterPro" id="IPR013525">
    <property type="entry name" value="ABC2_TM"/>
</dbReference>
<feature type="domain" description="ABC transmembrane type-2" evidence="9">
    <location>
        <begin position="146"/>
        <end position="371"/>
    </location>
</feature>
<dbReference type="PANTHER" id="PTHR30294:SF29">
    <property type="entry name" value="MULTIDRUG ABC TRANSPORTER PERMEASE YBHS-RELATED"/>
    <property type="match status" value="1"/>
</dbReference>